<keyword evidence="2" id="KW-1185">Reference proteome</keyword>
<evidence type="ECO:0000313" key="2">
    <source>
        <dbReference type="Proteomes" id="UP000002899"/>
    </source>
</evidence>
<dbReference type="AlphaFoldDB" id="A0A1R4AA40"/>
<reference evidence="1 2" key="3">
    <citation type="journal article" date="2016" name="Sci. Rep.">
        <title>Genome-wide diversity and gene expression profiling of Babesia microti isolates identify polymorphic genes that mediate host-pathogen interactions.</title>
        <authorList>
            <person name="Silva J.C."/>
            <person name="Cornillot E."/>
            <person name="McCracken C."/>
            <person name="Usmani-Brown S."/>
            <person name="Dwivedi A."/>
            <person name="Ifeonu O.O."/>
            <person name="Crabtree J."/>
            <person name="Gotia H.T."/>
            <person name="Virji A.Z."/>
            <person name="Reynes C."/>
            <person name="Colinge J."/>
            <person name="Kumar V."/>
            <person name="Lawres L."/>
            <person name="Pazzi J.E."/>
            <person name="Pablo J.V."/>
            <person name="Hung C."/>
            <person name="Brancato J."/>
            <person name="Kumari P."/>
            <person name="Orvis J."/>
            <person name="Tretina K."/>
            <person name="Chibucos M."/>
            <person name="Ott S."/>
            <person name="Sadzewicz L."/>
            <person name="Sengamalay N."/>
            <person name="Shetty A.C."/>
            <person name="Su Q."/>
            <person name="Tallon L."/>
            <person name="Fraser C.M."/>
            <person name="Frutos R."/>
            <person name="Molina D.M."/>
            <person name="Krause P.J."/>
            <person name="Ben Mamoun C."/>
        </authorList>
    </citation>
    <scope>NUCLEOTIDE SEQUENCE [LARGE SCALE GENOMIC DNA]</scope>
    <source>
        <strain evidence="1 2">RI</strain>
    </source>
</reference>
<dbReference type="KEGG" id="bmic:BMR1_02g01110"/>
<dbReference type="EMBL" id="FO082872">
    <property type="protein sequence ID" value="SJK85872.1"/>
    <property type="molecule type" value="Genomic_DNA"/>
</dbReference>
<dbReference type="GeneID" id="24424009"/>
<reference evidence="1 2" key="2">
    <citation type="journal article" date="2013" name="PLoS ONE">
        <title>Whole genome mapping and re-organization of the nuclear and mitochondrial genomes of Babesia microti isolates.</title>
        <authorList>
            <person name="Cornillot E."/>
            <person name="Dassouli A."/>
            <person name="Garg A."/>
            <person name="Pachikara N."/>
            <person name="Randazzo S."/>
            <person name="Depoix D."/>
            <person name="Carcy B."/>
            <person name="Delbecq S."/>
            <person name="Frutos R."/>
            <person name="Silva J.C."/>
            <person name="Sutton R."/>
            <person name="Krause P.J."/>
            <person name="Mamoun C.B."/>
        </authorList>
    </citation>
    <scope>NUCLEOTIDE SEQUENCE [LARGE SCALE GENOMIC DNA]</scope>
    <source>
        <strain evidence="1 2">RI</strain>
    </source>
</reference>
<dbReference type="Proteomes" id="UP000002899">
    <property type="component" value="Chromosome II"/>
</dbReference>
<dbReference type="VEuPathDB" id="PiroplasmaDB:BMR1_02g01110"/>
<name>A0A1R4AA40_BABMR</name>
<organism evidence="1 2">
    <name type="scientific">Babesia microti (strain RI)</name>
    <dbReference type="NCBI Taxonomy" id="1133968"/>
    <lineage>
        <taxon>Eukaryota</taxon>
        <taxon>Sar</taxon>
        <taxon>Alveolata</taxon>
        <taxon>Apicomplexa</taxon>
        <taxon>Aconoidasida</taxon>
        <taxon>Piroplasmida</taxon>
        <taxon>Babesiidae</taxon>
        <taxon>Babesia</taxon>
    </lineage>
</organism>
<sequence>MLLVKWNFVYDDAVSLSNKIYKFGMPIISIVESNNCKGGSKKNMKKRKGDGNFKNDTCKIVKRNTSSLKFTAETKRVEVVINVDFQNSSLHNKSNYKLECQTYLDINKCIQTLIHQNGIRRINKLNGPRKSYYPENAENQPNNTLKGVKRLLRPPKKILYESWIHKTMSKSNEPKQRILFKNTKHKSFEINEGADSSEIKLFELISPGYSRHHDKLLTLTRHIFNDSNCNENYANVSKTQGIYININRKYKTFFRRKYSETQLLQFITNNIIDGHLSFGDIANPKYTSKKEASKCFIILLKLASNDVINIQCHKNAPIITLVTHNLSNH</sequence>
<protein>
    <submittedName>
        <fullName evidence="1">Uncharacterized protein</fullName>
    </submittedName>
</protein>
<reference evidence="1 2" key="1">
    <citation type="journal article" date="2012" name="Nucleic Acids Res.">
        <title>Sequencing of the smallest Apicomplexan genome from the human pathogen Babesia microti.</title>
        <authorList>
            <person name="Cornillot E."/>
            <person name="Hadj-Kaddour K."/>
            <person name="Dassouli A."/>
            <person name="Noel B."/>
            <person name="Ranwez V."/>
            <person name="Vacherie B."/>
            <person name="Augagneur Y."/>
            <person name="Bres V."/>
            <person name="Duclos A."/>
            <person name="Randazzo S."/>
            <person name="Carcy B."/>
            <person name="Debierre-Grockiego F."/>
            <person name="Delbecq S."/>
            <person name="Moubri-Menage K."/>
            <person name="Shams-Eldin H."/>
            <person name="Usmani-Brown S."/>
            <person name="Bringaud F."/>
            <person name="Wincker P."/>
            <person name="Vivares C.P."/>
            <person name="Schwarz R.T."/>
            <person name="Schetters T.P."/>
            <person name="Krause P.J."/>
            <person name="Gorenflot A."/>
            <person name="Berry V."/>
            <person name="Barbe V."/>
            <person name="Ben Mamoun C."/>
        </authorList>
    </citation>
    <scope>NUCLEOTIDE SEQUENCE [LARGE SCALE GENOMIC DNA]</scope>
    <source>
        <strain evidence="1 2">RI</strain>
    </source>
</reference>
<evidence type="ECO:0000313" key="1">
    <source>
        <dbReference type="EMBL" id="SJK85872.1"/>
    </source>
</evidence>
<accession>A0A1R4AA40</accession>
<proteinExistence type="predicted"/>
<dbReference type="RefSeq" id="XP_021338083.1">
    <property type="nucleotide sequence ID" value="XM_021483126.1"/>
</dbReference>